<comment type="caution">
    <text evidence="1">The sequence shown here is derived from an EMBL/GenBank/DDBJ whole genome shotgun (WGS) entry which is preliminary data.</text>
</comment>
<organism evidence="1 2">
    <name type="scientific">Araneus ventricosus</name>
    <name type="common">Orbweaver spider</name>
    <name type="synonym">Epeira ventricosa</name>
    <dbReference type="NCBI Taxonomy" id="182803"/>
    <lineage>
        <taxon>Eukaryota</taxon>
        <taxon>Metazoa</taxon>
        <taxon>Ecdysozoa</taxon>
        <taxon>Arthropoda</taxon>
        <taxon>Chelicerata</taxon>
        <taxon>Arachnida</taxon>
        <taxon>Araneae</taxon>
        <taxon>Araneomorphae</taxon>
        <taxon>Entelegynae</taxon>
        <taxon>Araneoidea</taxon>
        <taxon>Araneidae</taxon>
        <taxon>Araneus</taxon>
    </lineage>
</organism>
<dbReference type="AlphaFoldDB" id="A0A4Y2QNV7"/>
<dbReference type="OrthoDB" id="6753017at2759"/>
<accession>A0A4Y2QNV7</accession>
<protein>
    <submittedName>
        <fullName evidence="1">Uncharacterized protein</fullName>
    </submittedName>
</protein>
<proteinExistence type="predicted"/>
<evidence type="ECO:0000313" key="2">
    <source>
        <dbReference type="Proteomes" id="UP000499080"/>
    </source>
</evidence>
<name>A0A4Y2QNV7_ARAVE</name>
<evidence type="ECO:0000313" key="1">
    <source>
        <dbReference type="EMBL" id="GBN64879.1"/>
    </source>
</evidence>
<gene>
    <name evidence="1" type="ORF">AVEN_226134_1</name>
</gene>
<dbReference type="EMBL" id="BGPR01014359">
    <property type="protein sequence ID" value="GBN64879.1"/>
    <property type="molecule type" value="Genomic_DNA"/>
</dbReference>
<sequence length="148" mass="16898">MHAANTVCERLEDLANVKWTDTADKQHADASDSRVKRDTVKTLKTFESGFITILFLWLKNYRTSGVVMMKINCHNAREVGITSMTRISFGQINNIKLKRVDKVFSLTVSSAIKVHDEKVPIDPKLLFQRMSILLSPLKMNFKHSSNMN</sequence>
<keyword evidence="2" id="KW-1185">Reference proteome</keyword>
<dbReference type="Proteomes" id="UP000499080">
    <property type="component" value="Unassembled WGS sequence"/>
</dbReference>
<reference evidence="1 2" key="1">
    <citation type="journal article" date="2019" name="Sci. Rep.">
        <title>Orb-weaving spider Araneus ventricosus genome elucidates the spidroin gene catalogue.</title>
        <authorList>
            <person name="Kono N."/>
            <person name="Nakamura H."/>
            <person name="Ohtoshi R."/>
            <person name="Moran D.A.P."/>
            <person name="Shinohara A."/>
            <person name="Yoshida Y."/>
            <person name="Fujiwara M."/>
            <person name="Mori M."/>
            <person name="Tomita M."/>
            <person name="Arakawa K."/>
        </authorList>
    </citation>
    <scope>NUCLEOTIDE SEQUENCE [LARGE SCALE GENOMIC DNA]</scope>
</reference>